<proteinExistence type="predicted"/>
<dbReference type="OrthoDB" id="7700824at2759"/>
<evidence type="ECO:0000256" key="1">
    <source>
        <dbReference type="SAM" id="MobiDB-lite"/>
    </source>
</evidence>
<dbReference type="InterPro" id="IPR021109">
    <property type="entry name" value="Peptidase_aspartic_dom_sf"/>
</dbReference>
<sequence>MRPRQSAHQRLPPAGKRRTGRGRRGRDQHPDIRLNYTPRPHLDVHIHHHKYPALIDTGSEISFINEVTADELRRERYHMVPHGGQIQMANGATADIPVRLPIQIQGQIYQHNFSGP</sequence>
<dbReference type="SUPFAM" id="SSF50630">
    <property type="entry name" value="Acid proteases"/>
    <property type="match status" value="1"/>
</dbReference>
<protein>
    <recommendedName>
        <fullName evidence="4">Peptidase A2 domain-containing protein</fullName>
    </recommendedName>
</protein>
<organism evidence="2 3">
    <name type="scientific">Lasius niger</name>
    <name type="common">Black garden ant</name>
    <dbReference type="NCBI Taxonomy" id="67767"/>
    <lineage>
        <taxon>Eukaryota</taxon>
        <taxon>Metazoa</taxon>
        <taxon>Ecdysozoa</taxon>
        <taxon>Arthropoda</taxon>
        <taxon>Hexapoda</taxon>
        <taxon>Insecta</taxon>
        <taxon>Pterygota</taxon>
        <taxon>Neoptera</taxon>
        <taxon>Endopterygota</taxon>
        <taxon>Hymenoptera</taxon>
        <taxon>Apocrita</taxon>
        <taxon>Aculeata</taxon>
        <taxon>Formicoidea</taxon>
        <taxon>Formicidae</taxon>
        <taxon>Formicinae</taxon>
        <taxon>Lasius</taxon>
        <taxon>Lasius</taxon>
    </lineage>
</organism>
<gene>
    <name evidence="2" type="ORF">RF55_16588</name>
</gene>
<name>A0A0J7K437_LASNI</name>
<dbReference type="EMBL" id="LBMM01014677">
    <property type="protein sequence ID" value="KMQ85082.1"/>
    <property type="molecule type" value="Genomic_DNA"/>
</dbReference>
<accession>A0A0J7K437</accession>
<evidence type="ECO:0008006" key="4">
    <source>
        <dbReference type="Google" id="ProtNLM"/>
    </source>
</evidence>
<dbReference type="PaxDb" id="67767-A0A0J7K437"/>
<feature type="region of interest" description="Disordered" evidence="1">
    <location>
        <begin position="1"/>
        <end position="38"/>
    </location>
</feature>
<feature type="compositionally biased region" description="Basic residues" evidence="1">
    <location>
        <begin position="15"/>
        <end position="24"/>
    </location>
</feature>
<evidence type="ECO:0000313" key="2">
    <source>
        <dbReference type="EMBL" id="KMQ85082.1"/>
    </source>
</evidence>
<dbReference type="Proteomes" id="UP000036403">
    <property type="component" value="Unassembled WGS sequence"/>
</dbReference>
<reference evidence="2 3" key="1">
    <citation type="submission" date="2015-04" db="EMBL/GenBank/DDBJ databases">
        <title>Lasius niger genome sequencing.</title>
        <authorList>
            <person name="Konorov E.A."/>
            <person name="Nikitin M.A."/>
            <person name="Kirill M.V."/>
            <person name="Chang P."/>
        </authorList>
    </citation>
    <scope>NUCLEOTIDE SEQUENCE [LARGE SCALE GENOMIC DNA]</scope>
    <source>
        <tissue evidence="2">Whole</tissue>
    </source>
</reference>
<comment type="caution">
    <text evidence="2">The sequence shown here is derived from an EMBL/GenBank/DDBJ whole genome shotgun (WGS) entry which is preliminary data.</text>
</comment>
<dbReference type="CDD" id="cd00303">
    <property type="entry name" value="retropepsin_like"/>
    <property type="match status" value="1"/>
</dbReference>
<dbReference type="Gene3D" id="2.40.70.10">
    <property type="entry name" value="Acid Proteases"/>
    <property type="match status" value="1"/>
</dbReference>
<keyword evidence="3" id="KW-1185">Reference proteome</keyword>
<evidence type="ECO:0000313" key="3">
    <source>
        <dbReference type="Proteomes" id="UP000036403"/>
    </source>
</evidence>
<dbReference type="AlphaFoldDB" id="A0A0J7K437"/>